<dbReference type="EMBL" id="JACHHG010000004">
    <property type="protein sequence ID" value="MBB6097778.1"/>
    <property type="molecule type" value="Genomic_DNA"/>
</dbReference>
<feature type="signal peptide" evidence="1">
    <location>
        <begin position="1"/>
        <end position="21"/>
    </location>
</feature>
<protein>
    <submittedName>
        <fullName evidence="3">ABC-type bacteriocin/lantibiotic exporter with double-glycine peptidase domain</fullName>
    </submittedName>
</protein>
<evidence type="ECO:0000259" key="2">
    <source>
        <dbReference type="PROSITE" id="PS50990"/>
    </source>
</evidence>
<accession>A0A841I0J1</accession>
<comment type="caution">
    <text evidence="3">The sequence shown here is derived from an EMBL/GenBank/DDBJ whole genome shotgun (WGS) entry which is preliminary data.</text>
</comment>
<gene>
    <name evidence="3" type="ORF">HNR42_001201</name>
</gene>
<dbReference type="Proteomes" id="UP000569951">
    <property type="component" value="Unassembled WGS sequence"/>
</dbReference>
<evidence type="ECO:0000256" key="1">
    <source>
        <dbReference type="SAM" id="SignalP"/>
    </source>
</evidence>
<dbReference type="AlphaFoldDB" id="A0A841I0J1"/>
<organism evidence="3 4">
    <name type="scientific">Deinobacterium chartae</name>
    <dbReference type="NCBI Taxonomy" id="521158"/>
    <lineage>
        <taxon>Bacteria</taxon>
        <taxon>Thermotogati</taxon>
        <taxon>Deinococcota</taxon>
        <taxon>Deinococci</taxon>
        <taxon>Deinococcales</taxon>
        <taxon>Deinococcaceae</taxon>
        <taxon>Deinobacterium</taxon>
    </lineage>
</organism>
<dbReference type="RefSeq" id="WP_183985569.1">
    <property type="nucleotide sequence ID" value="NZ_JACHHG010000004.1"/>
</dbReference>
<dbReference type="GO" id="GO:0016020">
    <property type="term" value="C:membrane"/>
    <property type="evidence" value="ECO:0007669"/>
    <property type="project" value="InterPro"/>
</dbReference>
<feature type="chain" id="PRO_5032641480" evidence="1">
    <location>
        <begin position="22"/>
        <end position="193"/>
    </location>
</feature>
<feature type="domain" description="Peptidase C39" evidence="2">
    <location>
        <begin position="38"/>
        <end position="169"/>
    </location>
</feature>
<dbReference type="InterPro" id="IPR005074">
    <property type="entry name" value="Peptidase_C39"/>
</dbReference>
<dbReference type="Pfam" id="PF13529">
    <property type="entry name" value="Peptidase_C39_2"/>
    <property type="match status" value="1"/>
</dbReference>
<keyword evidence="1" id="KW-0732">Signal</keyword>
<evidence type="ECO:0000313" key="3">
    <source>
        <dbReference type="EMBL" id="MBB6097778.1"/>
    </source>
</evidence>
<name>A0A841I0J1_9DEIO</name>
<dbReference type="Gene3D" id="3.90.70.10">
    <property type="entry name" value="Cysteine proteinases"/>
    <property type="match status" value="1"/>
</dbReference>
<dbReference type="InterPro" id="IPR039564">
    <property type="entry name" value="Peptidase_C39-like"/>
</dbReference>
<proteinExistence type="predicted"/>
<dbReference type="PROSITE" id="PS50990">
    <property type="entry name" value="PEPTIDASE_C39"/>
    <property type="match status" value="1"/>
</dbReference>
<keyword evidence="4" id="KW-1185">Reference proteome</keyword>
<reference evidence="3 4" key="1">
    <citation type="submission" date="2020-08" db="EMBL/GenBank/DDBJ databases">
        <title>Genomic Encyclopedia of Type Strains, Phase IV (KMG-IV): sequencing the most valuable type-strain genomes for metagenomic binning, comparative biology and taxonomic classification.</title>
        <authorList>
            <person name="Goeker M."/>
        </authorList>
    </citation>
    <scope>NUCLEOTIDE SEQUENCE [LARGE SCALE GENOMIC DNA]</scope>
    <source>
        <strain evidence="3 4">DSM 21458</strain>
    </source>
</reference>
<dbReference type="GO" id="GO:0006508">
    <property type="term" value="P:proteolysis"/>
    <property type="evidence" value="ECO:0007669"/>
    <property type="project" value="InterPro"/>
</dbReference>
<evidence type="ECO:0000313" key="4">
    <source>
        <dbReference type="Proteomes" id="UP000569951"/>
    </source>
</evidence>
<dbReference type="GO" id="GO:0005524">
    <property type="term" value="F:ATP binding"/>
    <property type="evidence" value="ECO:0007669"/>
    <property type="project" value="InterPro"/>
</dbReference>
<sequence length="193" mass="21535">MRLVFLPALFLSLCLLGPAQAARQPSSAYLEGIAHTFQTYNNCGPASLVSVLGYYGYRVSQEEARKALRPQGGYMTADVIDPYLRPYGLRATRFKGGRLEDLKKLVSAGIPVLVLQWLDRVGGTPHFRVVRGYDDRAGVMWVSDSMYGAQAYLSYADFQTLWSVYGQEFIPIYPEGWQGRLEALLGVKGVARR</sequence>
<dbReference type="GO" id="GO:0008233">
    <property type="term" value="F:peptidase activity"/>
    <property type="evidence" value="ECO:0007669"/>
    <property type="project" value="InterPro"/>
</dbReference>